<proteinExistence type="predicted"/>
<keyword evidence="1" id="KW-0472">Membrane</keyword>
<dbReference type="EMBL" id="OC317637">
    <property type="protein sequence ID" value="CAD7398127.1"/>
    <property type="molecule type" value="Genomic_DNA"/>
</dbReference>
<feature type="transmembrane region" description="Helical" evidence="1">
    <location>
        <begin position="442"/>
        <end position="461"/>
    </location>
</feature>
<name>A0A7R9CMN5_TIMCR</name>
<accession>A0A7R9CMN5</accession>
<keyword evidence="1" id="KW-1133">Transmembrane helix</keyword>
<gene>
    <name evidence="2" type="ORF">TCEB3V08_LOCUS4380</name>
</gene>
<dbReference type="AlphaFoldDB" id="A0A7R9CMN5"/>
<evidence type="ECO:0000256" key="1">
    <source>
        <dbReference type="SAM" id="Phobius"/>
    </source>
</evidence>
<keyword evidence="1" id="KW-0812">Transmembrane</keyword>
<reference evidence="2" key="1">
    <citation type="submission" date="2020-11" db="EMBL/GenBank/DDBJ databases">
        <authorList>
            <person name="Tran Van P."/>
        </authorList>
    </citation>
    <scope>NUCLEOTIDE SEQUENCE</scope>
</reference>
<sequence>MNCFELTFTPYAVLRAIIMMVIPCIFSNKISQLCKAIEDSDHILAKRKIFIHSWKVHWLTWLSVAIADAIILVIAACNKRLLLPLFASKTIVIALSKNMSTITRDLYLIKYLFFCYNLKIRFDAVNDRFNVLVCQHISSSVKSMVVDVDDDAKQQTPSREKTTHCIHNSQKVVVGISNGEDKQMFRKVVYDVLTLDFIEETRLQYTILSRAVKLLNAAYGLFISAYLFLITFAFLIDLHYFFYVKENNIMDVMRSIAGNGALLVLLALFSDDLSSAVRKELVFHIEGRDVPLVPKTSLVILGMFVEGRDVPLVPNTSLVSPRMFVEGRDVPLVPKTSLVSPRMFVEGRDVPLVTKDVIGSRGVGPLERTSFGVANSGSEDAGNILSTDYLYSPDAGNILSTDYLYSADVSVDICPQVQVLTTQLMASPVQVSASGFCVVNKVTLVSVVMGVTMYFIILVQFSEDLKSYTDKFINMTTWDHPNCYTPT</sequence>
<feature type="transmembrane region" description="Helical" evidence="1">
    <location>
        <begin position="56"/>
        <end position="75"/>
    </location>
</feature>
<protein>
    <recommendedName>
        <fullName evidence="3">Gustatory receptor</fullName>
    </recommendedName>
</protein>
<evidence type="ECO:0000313" key="2">
    <source>
        <dbReference type="EMBL" id="CAD7398127.1"/>
    </source>
</evidence>
<feature type="transmembrane region" description="Helical" evidence="1">
    <location>
        <begin position="6"/>
        <end position="26"/>
    </location>
</feature>
<evidence type="ECO:0008006" key="3">
    <source>
        <dbReference type="Google" id="ProtNLM"/>
    </source>
</evidence>
<organism evidence="2">
    <name type="scientific">Timema cristinae</name>
    <name type="common">Walking stick</name>
    <dbReference type="NCBI Taxonomy" id="61476"/>
    <lineage>
        <taxon>Eukaryota</taxon>
        <taxon>Metazoa</taxon>
        <taxon>Ecdysozoa</taxon>
        <taxon>Arthropoda</taxon>
        <taxon>Hexapoda</taxon>
        <taxon>Insecta</taxon>
        <taxon>Pterygota</taxon>
        <taxon>Neoptera</taxon>
        <taxon>Polyneoptera</taxon>
        <taxon>Phasmatodea</taxon>
        <taxon>Timematodea</taxon>
        <taxon>Timematoidea</taxon>
        <taxon>Timematidae</taxon>
        <taxon>Timema</taxon>
    </lineage>
</organism>
<feature type="transmembrane region" description="Helical" evidence="1">
    <location>
        <begin position="217"/>
        <end position="240"/>
    </location>
</feature>